<dbReference type="InterPro" id="IPR045646">
    <property type="entry name" value="DUF6402"/>
</dbReference>
<dbReference type="EMBL" id="CGIG01000001">
    <property type="protein sequence ID" value="CPR16163.1"/>
    <property type="molecule type" value="Genomic_DNA"/>
</dbReference>
<evidence type="ECO:0000313" key="1">
    <source>
        <dbReference type="EMBL" id="CPR16163.1"/>
    </source>
</evidence>
<keyword evidence="2" id="KW-1185">Reference proteome</keyword>
<dbReference type="Proteomes" id="UP000044377">
    <property type="component" value="Unassembled WGS sequence"/>
</dbReference>
<dbReference type="Pfam" id="PF19940">
    <property type="entry name" value="DUF6402"/>
    <property type="match status" value="1"/>
</dbReference>
<name>A0A0G4JUB4_9GAMM</name>
<sequence>MGLSSANRNASLGILDKNAQFIVSEAKTKLKERNASSSVEVTPLQVTEIPAAMRKMGWKRSAKLLDRWFSSPAWAMPESWKSGRDMPKALYIPSEHCDEETIKMSWVLNYPRVKEKFDELITTRAYSPAGLRQVVKRLKALGWDGRGAYTFGRYNIIGRPVVSAREMEQYYQNNFIAACTFPYNIFDTLDDMYGALGTFNLKTGLLGTAFRDIDNKVYLDTRYIGVYVKDTFEFINNNGSDQFLGVWTDNGILTRGKFILMTTSQLNESAKKYYYQLIGNKIAKIHNSDFQHYRDKNNKGGDFVILSDVLWIKQSGRYRLDWD</sequence>
<evidence type="ECO:0000313" key="2">
    <source>
        <dbReference type="Proteomes" id="UP000044377"/>
    </source>
</evidence>
<reference evidence="2" key="1">
    <citation type="submission" date="2015-01" db="EMBL/GenBank/DDBJ databases">
        <authorList>
            <person name="Paterson Steve"/>
        </authorList>
    </citation>
    <scope>NUCLEOTIDE SEQUENCE [LARGE SCALE GENOMIC DNA]</scope>
    <source>
        <strain evidence="2">OBR1</strain>
    </source>
</reference>
<proteinExistence type="predicted"/>
<organism evidence="1 2">
    <name type="scientific">Brenneria goodwinii</name>
    <dbReference type="NCBI Taxonomy" id="1109412"/>
    <lineage>
        <taxon>Bacteria</taxon>
        <taxon>Pseudomonadati</taxon>
        <taxon>Pseudomonadota</taxon>
        <taxon>Gammaproteobacteria</taxon>
        <taxon>Enterobacterales</taxon>
        <taxon>Pectobacteriaceae</taxon>
        <taxon>Brenneria</taxon>
    </lineage>
</organism>
<accession>A0A0G4JUB4</accession>
<gene>
    <name evidence="1" type="ORF">BN1221_01927c</name>
</gene>
<dbReference type="RefSeq" id="WP_048637117.1">
    <property type="nucleotide sequence ID" value="NZ_CGIG01000001.1"/>
</dbReference>
<dbReference type="AlphaFoldDB" id="A0A0G4JUB4"/>
<dbReference type="OrthoDB" id="6986732at2"/>
<protein>
    <submittedName>
        <fullName evidence="1">Uncharacterized protein</fullName>
    </submittedName>
</protein>